<dbReference type="EMBL" id="CP033459">
    <property type="protein sequence ID" value="QFQ11588.1"/>
    <property type="molecule type" value="Genomic_DNA"/>
</dbReference>
<keyword evidence="2" id="KW-1185">Reference proteome</keyword>
<evidence type="ECO:0000313" key="1">
    <source>
        <dbReference type="EMBL" id="QFQ11588.1"/>
    </source>
</evidence>
<dbReference type="Proteomes" id="UP000249375">
    <property type="component" value="Chromosome"/>
</dbReference>
<sequence length="69" mass="7491">MAKELSTILTAAAEVRDASERGENTATRVGGVLCELLEYLAGLIAMRRLEIIELTERLKGSSDYSLGFS</sequence>
<proteinExistence type="predicted"/>
<dbReference type="AlphaFoldDB" id="A0A5P8E3X2"/>
<dbReference type="KEGG" id="alq:C7Y71_000245"/>
<evidence type="ECO:0000313" key="2">
    <source>
        <dbReference type="Proteomes" id="UP000249375"/>
    </source>
</evidence>
<reference evidence="1 2" key="1">
    <citation type="submission" date="2018-11" db="EMBL/GenBank/DDBJ databases">
        <authorList>
            <person name="Na S.W."/>
            <person name="Baik M."/>
        </authorList>
    </citation>
    <scope>NUCLEOTIDE SEQUENCE [LARGE SCALE GENOMIC DNA]</scope>
    <source>
        <strain evidence="1 2">E39</strain>
    </source>
</reference>
<name>A0A5P8E3X2_9BACT</name>
<accession>A0A5P8E3X2</accession>
<protein>
    <submittedName>
        <fullName evidence="1">Uncharacterized protein</fullName>
    </submittedName>
</protein>
<organism evidence="1 2">
    <name type="scientific">Pseudoprevotella muciniphila</name>
    <dbReference type="NCBI Taxonomy" id="2133944"/>
    <lineage>
        <taxon>Bacteria</taxon>
        <taxon>Pseudomonadati</taxon>
        <taxon>Bacteroidota</taxon>
        <taxon>Bacteroidia</taxon>
        <taxon>Bacteroidales</taxon>
        <taxon>Prevotellaceae</taxon>
        <taxon>Pseudoprevotella</taxon>
    </lineage>
</organism>
<dbReference type="RefSeq" id="WP_111899307.1">
    <property type="nucleotide sequence ID" value="NZ_CP033459.1"/>
</dbReference>
<gene>
    <name evidence="1" type="ORF">C7Y71_000245</name>
</gene>